<keyword evidence="5" id="KW-0547">Nucleotide-binding</keyword>
<dbReference type="SUPFAM" id="SSF56784">
    <property type="entry name" value="HAD-like"/>
    <property type="match status" value="1"/>
</dbReference>
<evidence type="ECO:0000256" key="2">
    <source>
        <dbReference type="ARBA" id="ARBA00008804"/>
    </source>
</evidence>
<dbReference type="InterPro" id="IPR059000">
    <property type="entry name" value="ATPase_P-type_domA"/>
</dbReference>
<evidence type="ECO:0000256" key="8">
    <source>
        <dbReference type="ARBA" id="ARBA00022989"/>
    </source>
</evidence>
<dbReference type="Pfam" id="PF00702">
    <property type="entry name" value="Hydrolase"/>
    <property type="match status" value="1"/>
</dbReference>
<dbReference type="SUPFAM" id="SSF81665">
    <property type="entry name" value="Calcium ATPase, transmembrane domain M"/>
    <property type="match status" value="1"/>
</dbReference>
<dbReference type="SFLD" id="SFLDG00002">
    <property type="entry name" value="C1.7:_P-type_atpase_like"/>
    <property type="match status" value="1"/>
</dbReference>
<dbReference type="PRINTS" id="PR00119">
    <property type="entry name" value="CATATPASE"/>
</dbReference>
<proteinExistence type="inferred from homology"/>
<dbReference type="Gene3D" id="3.40.1110.10">
    <property type="entry name" value="Calcium-transporting ATPase, cytoplasmic domain N"/>
    <property type="match status" value="1"/>
</dbReference>
<dbReference type="InterPro" id="IPR044492">
    <property type="entry name" value="P_typ_ATPase_HD_dom"/>
</dbReference>
<dbReference type="SUPFAM" id="SSF81653">
    <property type="entry name" value="Calcium ATPase, transduction domain A"/>
    <property type="match status" value="1"/>
</dbReference>
<feature type="transmembrane region" description="Helical" evidence="10">
    <location>
        <begin position="108"/>
        <end position="127"/>
    </location>
</feature>
<dbReference type="NCBIfam" id="TIGR01494">
    <property type="entry name" value="ATPase_P-type"/>
    <property type="match status" value="2"/>
</dbReference>
<dbReference type="GO" id="GO:0016020">
    <property type="term" value="C:membrane"/>
    <property type="evidence" value="ECO:0007669"/>
    <property type="project" value="UniProtKB-SubCell"/>
</dbReference>
<reference evidence="12 13" key="1">
    <citation type="submission" date="2017-06" db="EMBL/GenBank/DDBJ databases">
        <title>Ensifer strains isolated from leguminous trees and herbs display diverse denitrification phenotypes with some acting as strong N2O sinks.</title>
        <authorList>
            <person name="Woliy K."/>
            <person name="Mania D."/>
            <person name="Bakken L.R."/>
            <person name="Frostegard A."/>
        </authorList>
    </citation>
    <scope>NUCLEOTIDE SEQUENCE [LARGE SCALE GENOMIC DNA]</scope>
    <source>
        <strain evidence="12 13">AC50a</strain>
    </source>
</reference>
<feature type="transmembrane region" description="Helical" evidence="10">
    <location>
        <begin position="133"/>
        <end position="159"/>
    </location>
</feature>
<dbReference type="SFLD" id="SFLDF00027">
    <property type="entry name" value="p-type_atpase"/>
    <property type="match status" value="1"/>
</dbReference>
<dbReference type="PRINTS" id="PR00120">
    <property type="entry name" value="HATPASE"/>
</dbReference>
<keyword evidence="9 10" id="KW-0472">Membrane</keyword>
<dbReference type="Pfam" id="PF00122">
    <property type="entry name" value="E1-E2_ATPase"/>
    <property type="match status" value="1"/>
</dbReference>
<comment type="subcellular location">
    <subcellularLocation>
        <location evidence="1">Membrane</location>
        <topology evidence="1">Multi-pass membrane protein</topology>
    </subcellularLocation>
</comment>
<feature type="transmembrane region" description="Helical" evidence="10">
    <location>
        <begin position="605"/>
        <end position="626"/>
    </location>
</feature>
<dbReference type="Gene3D" id="2.70.150.10">
    <property type="entry name" value="Calcium-transporting ATPase, cytoplasmic transduction domain A"/>
    <property type="match status" value="1"/>
</dbReference>
<dbReference type="AlphaFoldDB" id="A0A2J0YTB7"/>
<dbReference type="InterPro" id="IPR023298">
    <property type="entry name" value="ATPase_P-typ_TM_dom_sf"/>
</dbReference>
<dbReference type="InterPro" id="IPR023214">
    <property type="entry name" value="HAD_sf"/>
</dbReference>
<dbReference type="InterPro" id="IPR001757">
    <property type="entry name" value="P_typ_ATPase"/>
</dbReference>
<evidence type="ECO:0000256" key="6">
    <source>
        <dbReference type="ARBA" id="ARBA00022840"/>
    </source>
</evidence>
<comment type="caution">
    <text evidence="12">The sequence shown here is derived from an EMBL/GenBank/DDBJ whole genome shotgun (WGS) entry which is preliminary data.</text>
</comment>
<dbReference type="PROSITE" id="PS00154">
    <property type="entry name" value="ATPASE_E1_E2"/>
    <property type="match status" value="1"/>
</dbReference>
<dbReference type="FunFam" id="2.70.150.10:FF:000042">
    <property type="entry name" value="Plasma membrane ATPase"/>
    <property type="match status" value="1"/>
</dbReference>
<evidence type="ECO:0000313" key="13">
    <source>
        <dbReference type="Proteomes" id="UP000231987"/>
    </source>
</evidence>
<evidence type="ECO:0000256" key="4">
    <source>
        <dbReference type="ARBA" id="ARBA00022692"/>
    </source>
</evidence>
<dbReference type="InterPro" id="IPR023299">
    <property type="entry name" value="ATPase_P-typ_cyto_dom_N"/>
</dbReference>
<evidence type="ECO:0000256" key="3">
    <source>
        <dbReference type="ARBA" id="ARBA00022553"/>
    </source>
</evidence>
<sequence>MWTRISSTDLVPGDAIRLPLGALVPADATILSGSVMVDQSMLTGESVPVDANPGDQVYAGSLVSRGQAMAAVTATGSKTYFGRAAELVRIARAASTEQAAIFGVTRNLAIVNGVIAALIMVYGYATALPPTDLIRLGLTVLLATIPVALPATFTLSAAFSAQRLARRGVLLTRLSAAHEAAAMDVLCADKTGTLTQNALQVADVAAMPGFDRDQVLALAAWASSEADQDPIDAAIRKAAKTAALGTAERLLRFVPFDPSTKTAEALVIDRGGNERRIVKGAFEAVSKVAETPVDARRSVDNLAGQGHRVIAVAEGVPTSLRLAGLIALSDPPREDSALLIADLGGMGVRTVMVTGDSAVTAATIAGKVGIPDGVCPSDHISDDLSTDAFGVFARVVPEQKFGLVKALQRHGHVVGMCGDGVNDAPALRQAQIGIAVSTATDAAKAAAGMVMTEPGLAGVVFAVREGRIGFQRLLTYTFNMVVKKVEIVLFLAVGLGLTGHAVLTPALMVLMLMTNDFLAMSLTTDRASPAPLPSRWHMPNITAAGVALGVFKLGFSTTVLAFGKLWLELGPQELQTLAFVTLVFGAQALVYVVRERRRMWSSRPSNWVLASSAADIAIVSALALSGTLMAPLPWQLLGVLFLAAAAFALVLDRIKMPVMTAFKVS</sequence>
<dbReference type="Gene3D" id="3.40.50.1000">
    <property type="entry name" value="HAD superfamily/HAD-like"/>
    <property type="match status" value="1"/>
</dbReference>
<keyword evidence="3" id="KW-0597">Phosphoprotein</keyword>
<evidence type="ECO:0000313" key="12">
    <source>
        <dbReference type="EMBL" id="PJR08813.1"/>
    </source>
</evidence>
<feature type="domain" description="P-type ATPase A" evidence="11">
    <location>
        <begin position="2"/>
        <end position="88"/>
    </location>
</feature>
<dbReference type="SFLD" id="SFLDS00003">
    <property type="entry name" value="Haloacid_Dehalogenase"/>
    <property type="match status" value="1"/>
</dbReference>
<dbReference type="Proteomes" id="UP000231987">
    <property type="component" value="Unassembled WGS sequence"/>
</dbReference>
<keyword evidence="8 10" id="KW-1133">Transmembrane helix</keyword>
<dbReference type="InterPro" id="IPR036412">
    <property type="entry name" value="HAD-like_sf"/>
</dbReference>
<feature type="transmembrane region" description="Helical" evidence="10">
    <location>
        <begin position="632"/>
        <end position="651"/>
    </location>
</feature>
<evidence type="ECO:0000256" key="10">
    <source>
        <dbReference type="SAM" id="Phobius"/>
    </source>
</evidence>
<evidence type="ECO:0000259" key="11">
    <source>
        <dbReference type="Pfam" id="PF00122"/>
    </source>
</evidence>
<gene>
    <name evidence="12" type="ORF">CEJ86_32140</name>
</gene>
<evidence type="ECO:0000256" key="5">
    <source>
        <dbReference type="ARBA" id="ARBA00022741"/>
    </source>
</evidence>
<dbReference type="EMBL" id="NJGD01000035">
    <property type="protein sequence ID" value="PJR08813.1"/>
    <property type="molecule type" value="Genomic_DNA"/>
</dbReference>
<keyword evidence="7" id="KW-1278">Translocase</keyword>
<evidence type="ECO:0000256" key="7">
    <source>
        <dbReference type="ARBA" id="ARBA00022967"/>
    </source>
</evidence>
<dbReference type="PANTHER" id="PTHR42861">
    <property type="entry name" value="CALCIUM-TRANSPORTING ATPASE"/>
    <property type="match status" value="1"/>
</dbReference>
<keyword evidence="4 10" id="KW-0812">Transmembrane</keyword>
<organism evidence="12 13">
    <name type="scientific">Rhizobium meliloti</name>
    <name type="common">Ensifer meliloti</name>
    <name type="synonym">Sinorhizobium meliloti</name>
    <dbReference type="NCBI Taxonomy" id="382"/>
    <lineage>
        <taxon>Bacteria</taxon>
        <taxon>Pseudomonadati</taxon>
        <taxon>Pseudomonadota</taxon>
        <taxon>Alphaproteobacteria</taxon>
        <taxon>Hyphomicrobiales</taxon>
        <taxon>Rhizobiaceae</taxon>
        <taxon>Sinorhizobium/Ensifer group</taxon>
        <taxon>Sinorhizobium</taxon>
    </lineage>
</organism>
<dbReference type="InterPro" id="IPR008250">
    <property type="entry name" value="ATPase_P-typ_transduc_dom_A_sf"/>
</dbReference>
<evidence type="ECO:0000256" key="9">
    <source>
        <dbReference type="ARBA" id="ARBA00023136"/>
    </source>
</evidence>
<comment type="similarity">
    <text evidence="2">Belongs to the cation transport ATPase (P-type) (TC 3.A.3) family. Type IIIA subfamily.</text>
</comment>
<dbReference type="GO" id="GO:0005524">
    <property type="term" value="F:ATP binding"/>
    <property type="evidence" value="ECO:0007669"/>
    <property type="project" value="UniProtKB-KW"/>
</dbReference>
<protein>
    <submittedName>
        <fullName evidence="12">Divalent cation transporter</fullName>
    </submittedName>
</protein>
<keyword evidence="6" id="KW-0067">ATP-binding</keyword>
<dbReference type="Gene3D" id="1.20.1110.10">
    <property type="entry name" value="Calcium-transporting ATPase, transmembrane domain"/>
    <property type="match status" value="1"/>
</dbReference>
<accession>A0A2J0YTB7</accession>
<dbReference type="GO" id="GO:0016887">
    <property type="term" value="F:ATP hydrolysis activity"/>
    <property type="evidence" value="ECO:0007669"/>
    <property type="project" value="InterPro"/>
</dbReference>
<dbReference type="InterPro" id="IPR018303">
    <property type="entry name" value="ATPase_P-typ_P_site"/>
</dbReference>
<feature type="transmembrane region" description="Helical" evidence="10">
    <location>
        <begin position="574"/>
        <end position="593"/>
    </location>
</feature>
<name>A0A2J0YTB7_RHIML</name>
<dbReference type="GO" id="GO:0015662">
    <property type="term" value="F:P-type ion transporter activity"/>
    <property type="evidence" value="ECO:0007669"/>
    <property type="project" value="UniProtKB-ARBA"/>
</dbReference>
<evidence type="ECO:0000256" key="1">
    <source>
        <dbReference type="ARBA" id="ARBA00004141"/>
    </source>
</evidence>